<dbReference type="STRING" id="4097.A0A1S3ZC15"/>
<dbReference type="CDD" id="cd00078">
    <property type="entry name" value="HECTc"/>
    <property type="match status" value="1"/>
</dbReference>
<evidence type="ECO:0000313" key="10">
    <source>
        <dbReference type="RefSeq" id="XP_016461945.1"/>
    </source>
</evidence>
<sequence>MGNRGQKRTETVDELPADKRACSSTEFRPSTSNSVVHTTMSSIHESNNGDVDTSSSSSGSSEGGKDSAYGSCESDNSFRDYYRRQSLDNQGKFKGILSSLSKELSDESALLAALTELCELLSFSPDSSISNLMADSFSPILVRLARHESNPDIMLLAIRAMTYLCEGHPRSSAYLVRHDAVPALCQRLMAIEYLDVAEQCLQALEKISHDQPIVCLQSGAIMAILSYIDFFSTSVQRKALSTVVNICKKLPSECPSPLMDAVPILCNLLLYEDRQLVESVATCLIRIVEQVCRSSDMLDELCKHGLVQQATHLIQLNGRTTVCQSVYVGLIGLLVKLAAGSIVAVRTLFELNISRISKDILSTCDFSHGGPSTLTVDGHYNQVDEVLKLLNELLPPISREQNIQLAADKEHFLINHPDLLQKFGFDLFPVLIQVVSSGVNLYACYSCLSVINKLVYFSKSDMLEFLQNTNISSFLAGVFTRNDPHVLILALQIVDKLLEKLSHVFLNSFVKEGVLFAVDALLSPEKCSQFLFSDETCQGSVPCAAVKCLCFASESPTGPEAKTCKIEKETLQNLARHIRTNYFATDSMNPDLGITNVLQKLKTLSSALTDLVHKASSSIAPLQEKEDLYPVLHQIMSELNGNDAISTFEFIESGVVKSLVNYLSNGRYLGQKVDGDGSVDQLYIVEKRFELFGRLLLYNSVPPLEDSTFLALIKRLHSALSSVENFPVILSHASKLRNSYATVPYGRCTSYPCLKVQFVKGDGESSLGDYTECVVNVDPFSPLETIEGYLWPKVSRRKSEKLKPPTLATEDESSSRSSQDVSTSQGKSPGPMELDTTSTNAHETQEVKSNLQLSVEAESMDIEKTKSDSMDISNINAESLEKGKLCSSEDDSSTSLGCTGCSDDEDVAPKLIFYLEGQQLNQKLTLYQTVLHQQIKAGNDIITNSSMWSQVHRVTYRRCVRHKPGCAQSCKHVVDSTPSGKPIMWWQYTPFFSSMFSCEMVDLEKSSPTYEILFLLKSLEGMNRFSFHLMSHIKIYAFAEGKTTDFSDIKVTNSDLPQNEFANSKLTEKLELQMRNPFSVSIGGMPPWCGQLVNSCPFLFGFEARCKYFRLAAFGQPPIHPEPSSHNTAGGMSGRHQNNGGLRRKKILVHRNRILDSATQMMDLHADQKVVIEVEYSDEVGTGLGPTLEFFTLVGHEFQKIGLGMWRGDSMASGTMSVEQESGMLFSSFGLFPRPWSPLSRSLSGLEFSEVLKKFGLLGQIVAKALQDGRVLDLPLSKAFYKLVLGRELTVYDIQSFEPELGRALLEFQALVERKRHLESLSEGKPSLDLELNFGNTKIDDLYLDYTLPGYPDYVFNSASDAKMVDMSNLEEYVSLIVDASLNSGISRQIGAFKSGFDQVFPIKHLQVFTEDELERLLCGECGFWNSNELLDHIKFDHGYTASSPPVVNLLEIMREFDSKQQRAFLQFVTGAPRLPPGGLASLSPKLTIVRKTCSGWVDADLPSVMTCANYLKLPPYSSKGKMKEKLLYAITEGQGSFYLS</sequence>
<feature type="compositionally biased region" description="Basic and acidic residues" evidence="7">
    <location>
        <begin position="7"/>
        <end position="21"/>
    </location>
</feature>
<dbReference type="SUPFAM" id="SSF48371">
    <property type="entry name" value="ARM repeat"/>
    <property type="match status" value="1"/>
</dbReference>
<dbReference type="Gene3D" id="3.30.2410.10">
    <property type="entry name" value="Hect, E3 ligase catalytic domain"/>
    <property type="match status" value="1"/>
</dbReference>
<dbReference type="PaxDb" id="4097-A0A1S3ZC15"/>
<dbReference type="SMR" id="A0A1S3ZC15"/>
<feature type="region of interest" description="Disordered" evidence="7">
    <location>
        <begin position="1"/>
        <end position="72"/>
    </location>
</feature>
<proteinExistence type="inferred from homology"/>
<dbReference type="InterPro" id="IPR011989">
    <property type="entry name" value="ARM-like"/>
</dbReference>
<dbReference type="Gene3D" id="1.25.10.10">
    <property type="entry name" value="Leucine-rich Repeat Variant"/>
    <property type="match status" value="1"/>
</dbReference>
<organism evidence="11">
    <name type="scientific">Nicotiana tabacum</name>
    <name type="common">Common tobacco</name>
    <dbReference type="NCBI Taxonomy" id="4097"/>
    <lineage>
        <taxon>Eukaryota</taxon>
        <taxon>Viridiplantae</taxon>
        <taxon>Streptophyta</taxon>
        <taxon>Embryophyta</taxon>
        <taxon>Tracheophyta</taxon>
        <taxon>Spermatophyta</taxon>
        <taxon>Magnoliopsida</taxon>
        <taxon>eudicotyledons</taxon>
        <taxon>Gunneridae</taxon>
        <taxon>Pentapetalae</taxon>
        <taxon>asterids</taxon>
        <taxon>lamiids</taxon>
        <taxon>Solanales</taxon>
        <taxon>Solanaceae</taxon>
        <taxon>Nicotianoideae</taxon>
        <taxon>Nicotianeae</taxon>
        <taxon>Nicotiana</taxon>
    </lineage>
</organism>
<reference key="1">
    <citation type="journal article" date="2014" name="Nat. Commun.">
        <title>The tobacco genome sequence and its comparison with those of tomato and potato.</title>
        <authorList>
            <person name="Sierro N."/>
            <person name="Battey J.N."/>
            <person name="Ouadi S."/>
            <person name="Bakaher N."/>
            <person name="Bovet L."/>
            <person name="Willig A."/>
            <person name="Goepfert S."/>
            <person name="Peitsch M.C."/>
            <person name="Ivanov N.V."/>
        </authorList>
    </citation>
    <scope>NUCLEOTIDE SEQUENCE [LARGE SCALE GENOMIC DNA]</scope>
    <source>
        <strain>cv. TN90</strain>
    </source>
</reference>
<dbReference type="Pfam" id="PF25579">
    <property type="entry name" value="TPR_TRIP12_N"/>
    <property type="match status" value="1"/>
</dbReference>
<dbReference type="PANTHER" id="PTHR45670:SF10">
    <property type="entry name" value="E3 UBIQUITIN-PROTEIN LIGASE UPL4"/>
    <property type="match status" value="1"/>
</dbReference>
<evidence type="ECO:0000256" key="2">
    <source>
        <dbReference type="ARBA" id="ARBA00006331"/>
    </source>
</evidence>
<dbReference type="GO" id="GO:0043161">
    <property type="term" value="P:proteasome-mediated ubiquitin-dependent protein catabolic process"/>
    <property type="evidence" value="ECO:0000318"/>
    <property type="project" value="GO_Central"/>
</dbReference>
<keyword evidence="9" id="KW-1185">Reference proteome</keyword>
<dbReference type="Pfam" id="PF00632">
    <property type="entry name" value="HECT"/>
    <property type="match status" value="1"/>
</dbReference>
<dbReference type="GO" id="GO:0000209">
    <property type="term" value="P:protein polyubiquitination"/>
    <property type="evidence" value="ECO:0000318"/>
    <property type="project" value="GO_Central"/>
</dbReference>
<dbReference type="PANTHER" id="PTHR45670">
    <property type="entry name" value="E3 UBIQUITIN-PROTEIN LIGASE TRIP12"/>
    <property type="match status" value="1"/>
</dbReference>
<feature type="region of interest" description="Disordered" evidence="7">
    <location>
        <begin position="800"/>
        <end position="855"/>
    </location>
</feature>
<keyword evidence="5 6" id="KW-0833">Ubl conjugation pathway</keyword>
<evidence type="ECO:0000256" key="4">
    <source>
        <dbReference type="ARBA" id="ARBA00022679"/>
    </source>
</evidence>
<dbReference type="OrthoDB" id="423283at2759"/>
<dbReference type="PROSITE" id="PS50237">
    <property type="entry name" value="HECT"/>
    <property type="match status" value="1"/>
</dbReference>
<feature type="active site" description="Glycyl thioester intermediate" evidence="6">
    <location>
        <position position="1508"/>
    </location>
</feature>
<dbReference type="RefSeq" id="XP_016461946.1">
    <property type="nucleotide sequence ID" value="XM_016606460.1"/>
</dbReference>
<gene>
    <name evidence="10 11" type="primary">LOC107785213</name>
</gene>
<dbReference type="RefSeq" id="XP_016461945.1">
    <property type="nucleotide sequence ID" value="XM_016606459.1"/>
</dbReference>
<dbReference type="GeneID" id="107785213"/>
<evidence type="ECO:0000256" key="1">
    <source>
        <dbReference type="ARBA" id="ARBA00000885"/>
    </source>
</evidence>
<evidence type="ECO:0000256" key="5">
    <source>
        <dbReference type="ARBA" id="ARBA00022786"/>
    </source>
</evidence>
<dbReference type="Gene3D" id="3.90.1750.10">
    <property type="entry name" value="Hect, E3 ligase catalytic domains"/>
    <property type="match status" value="1"/>
</dbReference>
<reference evidence="10 11" key="2">
    <citation type="submission" date="2025-04" db="UniProtKB">
        <authorList>
            <consortium name="RefSeq"/>
        </authorList>
    </citation>
    <scope>IDENTIFICATION</scope>
</reference>
<dbReference type="InterPro" id="IPR035983">
    <property type="entry name" value="Hect_E3_ubiquitin_ligase"/>
</dbReference>
<feature type="compositionally biased region" description="Low complexity" evidence="7">
    <location>
        <begin position="815"/>
        <end position="825"/>
    </location>
</feature>
<protein>
    <recommendedName>
        <fullName evidence="3">HECT-type E3 ubiquitin transferase</fullName>
        <ecNumber evidence="3">2.3.2.26</ecNumber>
    </recommendedName>
</protein>
<evidence type="ECO:0000256" key="3">
    <source>
        <dbReference type="ARBA" id="ARBA00012485"/>
    </source>
</evidence>
<keyword evidence="4" id="KW-0808">Transferase</keyword>
<dbReference type="InterPro" id="IPR016024">
    <property type="entry name" value="ARM-type_fold"/>
</dbReference>
<evidence type="ECO:0000313" key="9">
    <source>
        <dbReference type="Proteomes" id="UP000790787"/>
    </source>
</evidence>
<dbReference type="InterPro" id="IPR057948">
    <property type="entry name" value="TPR_TRIP12_N"/>
</dbReference>
<evidence type="ECO:0000313" key="11">
    <source>
        <dbReference type="RefSeq" id="XP_016461946.1"/>
    </source>
</evidence>
<feature type="compositionally biased region" description="Polar residues" evidence="7">
    <location>
        <begin position="22"/>
        <end position="53"/>
    </location>
</feature>
<comment type="catalytic activity">
    <reaction evidence="1">
        <text>S-ubiquitinyl-[E2 ubiquitin-conjugating enzyme]-L-cysteine + [acceptor protein]-L-lysine = [E2 ubiquitin-conjugating enzyme]-L-cysteine + N(6)-ubiquitinyl-[acceptor protein]-L-lysine.</text>
        <dbReference type="EC" id="2.3.2.26"/>
    </reaction>
</comment>
<dbReference type="SMART" id="SM00119">
    <property type="entry name" value="HECTc"/>
    <property type="match status" value="1"/>
</dbReference>
<dbReference type="EC" id="2.3.2.26" evidence="3"/>
<feature type="compositionally biased region" description="Polar residues" evidence="7">
    <location>
        <begin position="835"/>
        <end position="853"/>
    </location>
</feature>
<evidence type="ECO:0000259" key="8">
    <source>
        <dbReference type="PROSITE" id="PS50237"/>
    </source>
</evidence>
<dbReference type="GO" id="GO:0061630">
    <property type="term" value="F:ubiquitin protein ligase activity"/>
    <property type="evidence" value="ECO:0000318"/>
    <property type="project" value="GO_Central"/>
</dbReference>
<dbReference type="FunFam" id="3.30.2410.10:FF:000007">
    <property type="entry name" value="Putative E3 ubiquitin-protein ligase HECTD1"/>
    <property type="match status" value="1"/>
</dbReference>
<dbReference type="InterPro" id="IPR000569">
    <property type="entry name" value="HECT_dom"/>
</dbReference>
<accession>A0A1S3ZC15</accession>
<dbReference type="SUPFAM" id="SSF56204">
    <property type="entry name" value="Hect, E3 ligase catalytic domain"/>
    <property type="match status" value="1"/>
</dbReference>
<evidence type="ECO:0000256" key="6">
    <source>
        <dbReference type="PROSITE-ProRule" id="PRU00104"/>
    </source>
</evidence>
<dbReference type="InterPro" id="IPR045322">
    <property type="entry name" value="HECTD1/TRIP12-like"/>
</dbReference>
<comment type="similarity">
    <text evidence="2">Belongs to the UPL family. K-HECT subfamily.</text>
</comment>
<feature type="domain" description="HECT" evidence="8">
    <location>
        <begin position="1160"/>
        <end position="1541"/>
    </location>
</feature>
<name>A0A1S3ZC15_TOBAC</name>
<evidence type="ECO:0000256" key="7">
    <source>
        <dbReference type="SAM" id="MobiDB-lite"/>
    </source>
</evidence>
<dbReference type="Proteomes" id="UP000790787">
    <property type="component" value="Chromosome 2"/>
</dbReference>
<dbReference type="KEGG" id="nta:107785213"/>